<reference evidence="3" key="1">
    <citation type="submission" date="2020-06" db="EMBL/GenBank/DDBJ databases">
        <title>Characterization of fructooligosaccharide metabolism and fructooligosaccharide-degrading enzymes in human commensal butyrate producers.</title>
        <authorList>
            <person name="Tanno H."/>
            <person name="Fujii T."/>
            <person name="Hirano K."/>
            <person name="Maeno S."/>
            <person name="Tonozuka T."/>
            <person name="Sakamoto M."/>
            <person name="Ohkuma M."/>
            <person name="Tochio T."/>
            <person name="Endo A."/>
        </authorList>
    </citation>
    <scope>NUCLEOTIDE SEQUENCE</scope>
    <source>
        <strain evidence="3">JCM 17466</strain>
    </source>
</reference>
<feature type="transmembrane region" description="Helical" evidence="1">
    <location>
        <begin position="158"/>
        <end position="181"/>
    </location>
</feature>
<organism evidence="3 4">
    <name type="scientific">Anaerostipes butyraticus</name>
    <dbReference type="NCBI Taxonomy" id="645466"/>
    <lineage>
        <taxon>Bacteria</taxon>
        <taxon>Bacillati</taxon>
        <taxon>Bacillota</taxon>
        <taxon>Clostridia</taxon>
        <taxon>Lachnospirales</taxon>
        <taxon>Lachnospiraceae</taxon>
        <taxon>Anaerostipes</taxon>
    </lineage>
</organism>
<proteinExistence type="predicted"/>
<sequence length="185" mass="21487">MQQLCFIGFMTLIYLGSRIFSIKKKGNCNRKKEWIQFIFAEFVFGVIGVTLLPIYIRIGYHPTWDSIDINIRPFHFIEEYHSSIQMDSFYVSIAVKNLLGNVLLFLLFGFLIPLLREKKTTVYYIILVCFCVSFCIEIFQTVERFLGIGLRIADIDDILLNCLGGLTGFGIYKICSTIWHLKTPR</sequence>
<dbReference type="InterPro" id="IPR053150">
    <property type="entry name" value="Teicoplanin_resist-assoc"/>
</dbReference>
<dbReference type="Pfam" id="PF04892">
    <property type="entry name" value="VanZ"/>
    <property type="match status" value="1"/>
</dbReference>
<dbReference type="InterPro" id="IPR006976">
    <property type="entry name" value="VanZ-like"/>
</dbReference>
<evidence type="ECO:0000256" key="1">
    <source>
        <dbReference type="SAM" id="Phobius"/>
    </source>
</evidence>
<keyword evidence="1" id="KW-0812">Transmembrane</keyword>
<feature type="transmembrane region" description="Helical" evidence="1">
    <location>
        <begin position="34"/>
        <end position="56"/>
    </location>
</feature>
<gene>
    <name evidence="3" type="ORF">ANBU17_10670</name>
</gene>
<dbReference type="Proteomes" id="UP000613208">
    <property type="component" value="Unassembled WGS sequence"/>
</dbReference>
<dbReference type="PANTHER" id="PTHR36834:SF1">
    <property type="entry name" value="INTEGRAL MEMBRANE PROTEIN"/>
    <property type="match status" value="1"/>
</dbReference>
<feature type="transmembrane region" description="Helical" evidence="1">
    <location>
        <begin position="122"/>
        <end position="142"/>
    </location>
</feature>
<keyword evidence="1" id="KW-1133">Transmembrane helix</keyword>
<protein>
    <recommendedName>
        <fullName evidence="2">VanZ-like domain-containing protein</fullName>
    </recommendedName>
</protein>
<dbReference type="RefSeq" id="WP_201310445.1">
    <property type="nucleotide sequence ID" value="NZ_BLYI01000027.1"/>
</dbReference>
<dbReference type="EMBL" id="BLYI01000027">
    <property type="protein sequence ID" value="GFO84720.1"/>
    <property type="molecule type" value="Genomic_DNA"/>
</dbReference>
<evidence type="ECO:0000313" key="3">
    <source>
        <dbReference type="EMBL" id="GFO84720.1"/>
    </source>
</evidence>
<feature type="domain" description="VanZ-like" evidence="2">
    <location>
        <begin position="46"/>
        <end position="175"/>
    </location>
</feature>
<accession>A0A916Q8B4</accession>
<evidence type="ECO:0000313" key="4">
    <source>
        <dbReference type="Proteomes" id="UP000613208"/>
    </source>
</evidence>
<keyword evidence="4" id="KW-1185">Reference proteome</keyword>
<name>A0A916Q8B4_9FIRM</name>
<comment type="caution">
    <text evidence="3">The sequence shown here is derived from an EMBL/GenBank/DDBJ whole genome shotgun (WGS) entry which is preliminary data.</text>
</comment>
<dbReference type="AlphaFoldDB" id="A0A916Q8B4"/>
<feature type="transmembrane region" description="Helical" evidence="1">
    <location>
        <begin position="6"/>
        <end position="22"/>
    </location>
</feature>
<evidence type="ECO:0000259" key="2">
    <source>
        <dbReference type="Pfam" id="PF04892"/>
    </source>
</evidence>
<dbReference type="PANTHER" id="PTHR36834">
    <property type="entry name" value="MEMBRANE PROTEIN-RELATED"/>
    <property type="match status" value="1"/>
</dbReference>
<feature type="transmembrane region" description="Helical" evidence="1">
    <location>
        <begin position="89"/>
        <end position="115"/>
    </location>
</feature>
<keyword evidence="1" id="KW-0472">Membrane</keyword>